<dbReference type="SUPFAM" id="SSF50494">
    <property type="entry name" value="Trypsin-like serine proteases"/>
    <property type="match status" value="1"/>
</dbReference>
<feature type="domain" description="Peptidase S1" evidence="4">
    <location>
        <begin position="265"/>
        <end position="525"/>
    </location>
</feature>
<dbReference type="EMBL" id="GGMR01006248">
    <property type="protein sequence ID" value="MBY18867.1"/>
    <property type="molecule type" value="Transcribed_RNA"/>
</dbReference>
<reference evidence="6" key="1">
    <citation type="submission" date="2018-04" db="EMBL/GenBank/DDBJ databases">
        <title>Transcriptome of Schizaphis graminum biotype I.</title>
        <authorList>
            <person name="Scully E.D."/>
            <person name="Geib S.M."/>
            <person name="Palmer N.A."/>
            <person name="Koch K."/>
            <person name="Bradshaw J."/>
            <person name="Heng-Moss T."/>
            <person name="Sarath G."/>
        </authorList>
    </citation>
    <scope>NUCLEOTIDE SEQUENCE</scope>
</reference>
<dbReference type="PANTHER" id="PTHR24260:SF136">
    <property type="entry name" value="GH08193P-RELATED"/>
    <property type="match status" value="1"/>
</dbReference>
<dbReference type="GO" id="GO:0006508">
    <property type="term" value="P:proteolysis"/>
    <property type="evidence" value="ECO:0007669"/>
    <property type="project" value="InterPro"/>
</dbReference>
<proteinExistence type="predicted"/>
<dbReference type="SUPFAM" id="SSF57424">
    <property type="entry name" value="LDL receptor-like module"/>
    <property type="match status" value="1"/>
</dbReference>
<dbReference type="AlphaFoldDB" id="A0A2S2NP07"/>
<dbReference type="GO" id="GO:0004252">
    <property type="term" value="F:serine-type endopeptidase activity"/>
    <property type="evidence" value="ECO:0007669"/>
    <property type="project" value="InterPro"/>
</dbReference>
<accession>A0A2S2NP07</accession>
<dbReference type="PROSITE" id="PS01209">
    <property type="entry name" value="LDLRA_1"/>
    <property type="match status" value="1"/>
</dbReference>
<dbReference type="PROSITE" id="PS50923">
    <property type="entry name" value="SUSHI"/>
    <property type="match status" value="1"/>
</dbReference>
<dbReference type="Gene3D" id="2.40.10.10">
    <property type="entry name" value="Trypsin-like serine proteases"/>
    <property type="match status" value="2"/>
</dbReference>
<dbReference type="InterPro" id="IPR036055">
    <property type="entry name" value="LDL_receptor-like_sf"/>
</dbReference>
<dbReference type="InterPro" id="IPR000436">
    <property type="entry name" value="Sushi_SCR_CCP_dom"/>
</dbReference>
<protein>
    <submittedName>
        <fullName evidence="6">Coagulation factor X</fullName>
    </submittedName>
</protein>
<dbReference type="Pfam" id="PF00057">
    <property type="entry name" value="Ldl_recept_a"/>
    <property type="match status" value="1"/>
</dbReference>
<dbReference type="PROSITE" id="PS50068">
    <property type="entry name" value="LDLRA_2"/>
    <property type="match status" value="1"/>
</dbReference>
<evidence type="ECO:0000313" key="6">
    <source>
        <dbReference type="EMBL" id="MBY18867.1"/>
    </source>
</evidence>
<dbReference type="InterPro" id="IPR001254">
    <property type="entry name" value="Trypsin_dom"/>
</dbReference>
<evidence type="ECO:0000256" key="1">
    <source>
        <dbReference type="ARBA" id="ARBA00023157"/>
    </source>
</evidence>
<dbReference type="SUPFAM" id="SSF57535">
    <property type="entry name" value="Complement control module/SCR domain"/>
    <property type="match status" value="1"/>
</dbReference>
<evidence type="ECO:0000259" key="5">
    <source>
        <dbReference type="PROSITE" id="PS50923"/>
    </source>
</evidence>
<keyword evidence="3" id="KW-0768">Sushi</keyword>
<dbReference type="InterPro" id="IPR002172">
    <property type="entry name" value="LDrepeatLR_classA_rpt"/>
</dbReference>
<feature type="disulfide bond" evidence="2">
    <location>
        <begin position="9"/>
        <end position="27"/>
    </location>
</feature>
<comment type="caution">
    <text evidence="3">Lacks conserved residue(s) required for the propagation of feature annotation.</text>
</comment>
<dbReference type="Pfam" id="PF00089">
    <property type="entry name" value="Trypsin"/>
    <property type="match status" value="1"/>
</dbReference>
<feature type="disulfide bond" evidence="2">
    <location>
        <begin position="2"/>
        <end position="14"/>
    </location>
</feature>
<dbReference type="InterPro" id="IPR051333">
    <property type="entry name" value="CLIP_Serine_Protease"/>
</dbReference>
<organism evidence="6">
    <name type="scientific">Schizaphis graminum</name>
    <name type="common">Green bug aphid</name>
    <dbReference type="NCBI Taxonomy" id="13262"/>
    <lineage>
        <taxon>Eukaryota</taxon>
        <taxon>Metazoa</taxon>
        <taxon>Ecdysozoa</taxon>
        <taxon>Arthropoda</taxon>
        <taxon>Hexapoda</taxon>
        <taxon>Insecta</taxon>
        <taxon>Pterygota</taxon>
        <taxon>Neoptera</taxon>
        <taxon>Paraneoptera</taxon>
        <taxon>Hemiptera</taxon>
        <taxon>Sternorrhyncha</taxon>
        <taxon>Aphidomorpha</taxon>
        <taxon>Aphidoidea</taxon>
        <taxon>Aphididae</taxon>
        <taxon>Aphidini</taxon>
        <taxon>Schizaphis</taxon>
    </lineage>
</organism>
<dbReference type="PROSITE" id="PS50240">
    <property type="entry name" value="TRYPSIN_DOM"/>
    <property type="match status" value="1"/>
</dbReference>
<dbReference type="InterPro" id="IPR018114">
    <property type="entry name" value="TRYPSIN_HIS"/>
</dbReference>
<gene>
    <name evidence="6" type="primary">F10</name>
    <name evidence="6" type="ORF">g.95197</name>
</gene>
<keyword evidence="1 2" id="KW-1015">Disulfide bond</keyword>
<feature type="disulfide bond" evidence="2">
    <location>
        <begin position="21"/>
        <end position="36"/>
    </location>
</feature>
<feature type="domain" description="Sushi" evidence="5">
    <location>
        <begin position="113"/>
        <end position="184"/>
    </location>
</feature>
<dbReference type="Gene3D" id="4.10.400.10">
    <property type="entry name" value="Low-density Lipoprotein Receptor"/>
    <property type="match status" value="1"/>
</dbReference>
<evidence type="ECO:0000256" key="3">
    <source>
        <dbReference type="PROSITE-ProRule" id="PRU00302"/>
    </source>
</evidence>
<evidence type="ECO:0000259" key="4">
    <source>
        <dbReference type="PROSITE" id="PS50240"/>
    </source>
</evidence>
<dbReference type="InterPro" id="IPR009003">
    <property type="entry name" value="Peptidase_S1_PA"/>
</dbReference>
<name>A0A2S2NP07_SCHGA</name>
<dbReference type="InterPro" id="IPR023415">
    <property type="entry name" value="LDLR_class-A_CS"/>
</dbReference>
<dbReference type="PROSITE" id="PS00134">
    <property type="entry name" value="TRYPSIN_HIS"/>
    <property type="match status" value="1"/>
</dbReference>
<dbReference type="SMART" id="SM00192">
    <property type="entry name" value="LDLa"/>
    <property type="match status" value="1"/>
</dbReference>
<dbReference type="SMART" id="SM00020">
    <property type="entry name" value="Tryp_SPc"/>
    <property type="match status" value="1"/>
</dbReference>
<dbReference type="PANTHER" id="PTHR24260">
    <property type="match status" value="1"/>
</dbReference>
<sequence>MCPTYAFKCTYGACINLESICDGVEQCFDGSDEKDCTDLISPPVTTGSIDIENSENITMVSTTTESSIISTSAIPTSTVSTTTVSTTRTTSLPTVVALSRPNDSMENTSKQKKSCVIPNTEGTKHFYKDSIQNIPVSNGAVVDPYRIVEVDCEEGYYKIIPYKFMVCSESGQWKPFVSDKLCLKKCPPMVSDILDIKCSLNGYNVNCSTPSEPGTILTQSCKGMDSHHHLSKGQERTSTSKELLCLKNAEWNGQLLTTCTSHKEFISNKFKELSVTAPWNVEIYKINNDGHYYRTCGGTLIAPNLVITAAHCFWKKGLRRTIITNENNAIKIAVGKETNHFSVIDNKYTQFIDIKLIYLKERYDGSSGMYADDISIVVLATNIAFSNGVLPASIDWSSKHSLSNGDLGKMFGLGINNTCNGQDESILKLYTLSYIDHRTCRQMYRNGFENYITRDKVCTDYKLVAGEKNLLGFGGSGLIFEHYEQNMPVQFLTGVLSIKDLNSIKSVAVFTSIQHHIQWIRNIYLNHVSVL</sequence>
<dbReference type="CDD" id="cd00112">
    <property type="entry name" value="LDLa"/>
    <property type="match status" value="1"/>
</dbReference>
<dbReference type="InterPro" id="IPR043504">
    <property type="entry name" value="Peptidase_S1_PA_chymotrypsin"/>
</dbReference>
<evidence type="ECO:0000256" key="2">
    <source>
        <dbReference type="PROSITE-ProRule" id="PRU00124"/>
    </source>
</evidence>
<dbReference type="InterPro" id="IPR035976">
    <property type="entry name" value="Sushi/SCR/CCP_sf"/>
</dbReference>